<evidence type="ECO:0000256" key="7">
    <source>
        <dbReference type="ARBA" id="ARBA00022525"/>
    </source>
</evidence>
<evidence type="ECO:0000256" key="13">
    <source>
        <dbReference type="RuleBase" id="RU000589"/>
    </source>
</evidence>
<dbReference type="CDD" id="cd15798">
    <property type="entry name" value="PMEI-like_3"/>
    <property type="match status" value="1"/>
</dbReference>
<accession>A0A834LSW2</accession>
<keyword evidence="6" id="KW-0134">Cell wall</keyword>
<dbReference type="PROSITE" id="PS00503">
    <property type="entry name" value="PECTINESTERASE_2"/>
    <property type="match status" value="1"/>
</dbReference>
<gene>
    <name evidence="15" type="ORF">RHSIM_Rhsim03G0168600</name>
</gene>
<keyword evidence="7" id="KW-0964">Secreted</keyword>
<dbReference type="SUPFAM" id="SSF51126">
    <property type="entry name" value="Pectin lyase-like"/>
    <property type="match status" value="1"/>
</dbReference>
<dbReference type="EMBL" id="WJXA01000003">
    <property type="protein sequence ID" value="KAF7146894.1"/>
    <property type="molecule type" value="Genomic_DNA"/>
</dbReference>
<keyword evidence="9 13" id="KW-0063">Aspartyl esterase</keyword>
<evidence type="ECO:0000259" key="14">
    <source>
        <dbReference type="SMART" id="SM00856"/>
    </source>
</evidence>
<dbReference type="PANTHER" id="PTHR31707">
    <property type="entry name" value="PECTINESTERASE"/>
    <property type="match status" value="1"/>
</dbReference>
<comment type="subcellular location">
    <subcellularLocation>
        <location evidence="1">Secreted</location>
        <location evidence="1">Cell wall</location>
    </subcellularLocation>
</comment>
<feature type="domain" description="Pectinesterase inhibitor" evidence="14">
    <location>
        <begin position="41"/>
        <end position="187"/>
    </location>
</feature>
<comment type="similarity">
    <text evidence="3">In the N-terminal section; belongs to the PMEI family.</text>
</comment>
<name>A0A834LSW2_RHOSS</name>
<organism evidence="15 16">
    <name type="scientific">Rhododendron simsii</name>
    <name type="common">Sims's rhododendron</name>
    <dbReference type="NCBI Taxonomy" id="118357"/>
    <lineage>
        <taxon>Eukaryota</taxon>
        <taxon>Viridiplantae</taxon>
        <taxon>Streptophyta</taxon>
        <taxon>Embryophyta</taxon>
        <taxon>Tracheophyta</taxon>
        <taxon>Spermatophyta</taxon>
        <taxon>Magnoliopsida</taxon>
        <taxon>eudicotyledons</taxon>
        <taxon>Gunneridae</taxon>
        <taxon>Pentapetalae</taxon>
        <taxon>asterids</taxon>
        <taxon>Ericales</taxon>
        <taxon>Ericaceae</taxon>
        <taxon>Ericoideae</taxon>
        <taxon>Rhodoreae</taxon>
        <taxon>Rhododendron</taxon>
    </lineage>
</organism>
<dbReference type="GO" id="GO:0030599">
    <property type="term" value="F:pectinesterase activity"/>
    <property type="evidence" value="ECO:0007669"/>
    <property type="project" value="UniProtKB-UniRule"/>
</dbReference>
<dbReference type="SMART" id="SM00856">
    <property type="entry name" value="PMEI"/>
    <property type="match status" value="1"/>
</dbReference>
<dbReference type="InterPro" id="IPR012334">
    <property type="entry name" value="Pectin_lyas_fold"/>
</dbReference>
<evidence type="ECO:0000256" key="12">
    <source>
        <dbReference type="PROSITE-ProRule" id="PRU10040"/>
    </source>
</evidence>
<evidence type="ECO:0000256" key="8">
    <source>
        <dbReference type="ARBA" id="ARBA00022801"/>
    </source>
</evidence>
<comment type="caution">
    <text evidence="15">The sequence shown here is derived from an EMBL/GenBank/DDBJ whole genome shotgun (WGS) entry which is preliminary data.</text>
</comment>
<evidence type="ECO:0000256" key="10">
    <source>
        <dbReference type="ARBA" id="ARBA00023316"/>
    </source>
</evidence>
<evidence type="ECO:0000256" key="1">
    <source>
        <dbReference type="ARBA" id="ARBA00004191"/>
    </source>
</evidence>
<dbReference type="GO" id="GO:0045490">
    <property type="term" value="P:pectin catabolic process"/>
    <property type="evidence" value="ECO:0007669"/>
    <property type="project" value="UniProtKB-UniRule"/>
</dbReference>
<evidence type="ECO:0000256" key="9">
    <source>
        <dbReference type="ARBA" id="ARBA00023085"/>
    </source>
</evidence>
<dbReference type="Gene3D" id="2.160.20.10">
    <property type="entry name" value="Single-stranded right-handed beta-helix, Pectin lyase-like"/>
    <property type="match status" value="1"/>
</dbReference>
<protein>
    <recommendedName>
        <fullName evidence="5 13">Pectinesterase</fullName>
        <ecNumber evidence="5 13">3.1.1.11</ecNumber>
    </recommendedName>
</protein>
<evidence type="ECO:0000256" key="2">
    <source>
        <dbReference type="ARBA" id="ARBA00005184"/>
    </source>
</evidence>
<dbReference type="SUPFAM" id="SSF101148">
    <property type="entry name" value="Plant invertase/pectin methylesterase inhibitor"/>
    <property type="match status" value="1"/>
</dbReference>
<evidence type="ECO:0000256" key="5">
    <source>
        <dbReference type="ARBA" id="ARBA00013229"/>
    </source>
</evidence>
<dbReference type="FunFam" id="2.160.20.10:FF:000029">
    <property type="entry name" value="Pectinesterase 4"/>
    <property type="match status" value="1"/>
</dbReference>
<evidence type="ECO:0000256" key="11">
    <source>
        <dbReference type="ARBA" id="ARBA00047928"/>
    </source>
</evidence>
<evidence type="ECO:0000256" key="6">
    <source>
        <dbReference type="ARBA" id="ARBA00022512"/>
    </source>
</evidence>
<dbReference type="InterPro" id="IPR011050">
    <property type="entry name" value="Pectin_lyase_fold/virulence"/>
</dbReference>
<evidence type="ECO:0000256" key="4">
    <source>
        <dbReference type="ARBA" id="ARBA00007786"/>
    </source>
</evidence>
<feature type="active site" evidence="12">
    <location>
        <position position="372"/>
    </location>
</feature>
<evidence type="ECO:0000313" key="15">
    <source>
        <dbReference type="EMBL" id="KAF7146894.1"/>
    </source>
</evidence>
<proteinExistence type="inferred from homology"/>
<sequence length="507" mass="56738">MSFGLSNLQQLWRSPSIVMKVGLFQVVIIFSSILSPIHSSANWGALNWWCDKTPYPKPCKYYLGQDGNHFVSTSKNDFRNLATKLALEWSLNGLTYIKWFGLASCSERERGAWTDCLKLYESTIVQLNHTLDESMNHDDFDVQTWLSAALTNLDTCQNGFTELGVTDNVFSLKNNNVSKLISNSLAINNTTARHQITYRERFPSWVSSGDRRLLQSKRLVPDFVVAQDGLGDFVTIKEAIDASINMSYWGRFVIYVKSGIYSENIEVGLDMENIMLIGDGWRSTIVAGNRSHVGGYSTFDSATFSVAGEGFMARGITFRNTAGPQSGQAVALLSRSDRSVFYRCCFEGYQDTLCVHSQRQFYAKSHVFGTTDFIFGNAAVVFQNCIIHGRTPLNGNQIVVTAQGRTDPNQNTGFSIHRCMVLPAGDRGGPVARPFVAYLGRPWRDYARVIYMRSYLDGFVPGVGWSQWGNDTGNLGTLYYGEYGNFGPGSSTEERVKWSGYHGSWRT</sequence>
<dbReference type="GO" id="GO:0004857">
    <property type="term" value="F:enzyme inhibitor activity"/>
    <property type="evidence" value="ECO:0007669"/>
    <property type="project" value="InterPro"/>
</dbReference>
<comment type="similarity">
    <text evidence="4">In the C-terminal section; belongs to the pectinesterase family.</text>
</comment>
<reference evidence="15" key="1">
    <citation type="submission" date="2019-11" db="EMBL/GenBank/DDBJ databases">
        <authorList>
            <person name="Liu Y."/>
            <person name="Hou J."/>
            <person name="Li T.-Q."/>
            <person name="Guan C.-H."/>
            <person name="Wu X."/>
            <person name="Wu H.-Z."/>
            <person name="Ling F."/>
            <person name="Zhang R."/>
            <person name="Shi X.-G."/>
            <person name="Ren J.-P."/>
            <person name="Chen E.-F."/>
            <person name="Sun J.-M."/>
        </authorList>
    </citation>
    <scope>NUCLEOTIDE SEQUENCE</scope>
    <source>
        <strain evidence="15">Adult_tree_wgs_1</strain>
        <tissue evidence="15">Leaves</tissue>
    </source>
</reference>
<dbReference type="Pfam" id="PF04043">
    <property type="entry name" value="PMEI"/>
    <property type="match status" value="1"/>
</dbReference>
<dbReference type="GO" id="GO:0042545">
    <property type="term" value="P:cell wall modification"/>
    <property type="evidence" value="ECO:0007669"/>
    <property type="project" value="UniProtKB-UniRule"/>
</dbReference>
<dbReference type="EC" id="3.1.1.11" evidence="5 13"/>
<dbReference type="OrthoDB" id="1546079at2759"/>
<dbReference type="InterPro" id="IPR000070">
    <property type="entry name" value="Pectinesterase_cat"/>
</dbReference>
<dbReference type="InterPro" id="IPR035513">
    <property type="entry name" value="Invertase/methylesterase_inhib"/>
</dbReference>
<dbReference type="Pfam" id="PF01095">
    <property type="entry name" value="Pectinesterase"/>
    <property type="match status" value="1"/>
</dbReference>
<keyword evidence="16" id="KW-1185">Reference proteome</keyword>
<dbReference type="Proteomes" id="UP000626092">
    <property type="component" value="Unassembled WGS sequence"/>
</dbReference>
<comment type="pathway">
    <text evidence="2 13">Glycan metabolism; pectin degradation; 2-dehydro-3-deoxy-D-gluconate from pectin: step 1/5.</text>
</comment>
<dbReference type="NCBIfam" id="TIGR01614">
    <property type="entry name" value="PME_inhib"/>
    <property type="match status" value="1"/>
</dbReference>
<comment type="catalytic activity">
    <reaction evidence="11 13">
        <text>[(1-&gt;4)-alpha-D-galacturonosyl methyl ester](n) + n H2O = [(1-&gt;4)-alpha-D-galacturonosyl](n) + n methanol + n H(+)</text>
        <dbReference type="Rhea" id="RHEA:22380"/>
        <dbReference type="Rhea" id="RHEA-COMP:14570"/>
        <dbReference type="Rhea" id="RHEA-COMP:14573"/>
        <dbReference type="ChEBI" id="CHEBI:15377"/>
        <dbReference type="ChEBI" id="CHEBI:15378"/>
        <dbReference type="ChEBI" id="CHEBI:17790"/>
        <dbReference type="ChEBI" id="CHEBI:140522"/>
        <dbReference type="ChEBI" id="CHEBI:140523"/>
        <dbReference type="EC" id="3.1.1.11"/>
    </reaction>
</comment>
<dbReference type="InterPro" id="IPR006501">
    <property type="entry name" value="Pectinesterase_inhib_dom"/>
</dbReference>
<keyword evidence="10" id="KW-0961">Cell wall biogenesis/degradation</keyword>
<evidence type="ECO:0000313" key="16">
    <source>
        <dbReference type="Proteomes" id="UP000626092"/>
    </source>
</evidence>
<evidence type="ECO:0000256" key="3">
    <source>
        <dbReference type="ARBA" id="ARBA00006027"/>
    </source>
</evidence>
<dbReference type="InterPro" id="IPR033131">
    <property type="entry name" value="Pectinesterase_Asp_AS"/>
</dbReference>
<dbReference type="UniPathway" id="UPA00545">
    <property type="reaction ID" value="UER00823"/>
</dbReference>
<dbReference type="AlphaFoldDB" id="A0A834LSW2"/>
<keyword evidence="8 13" id="KW-0378">Hydrolase</keyword>
<dbReference type="Gene3D" id="1.20.140.40">
    <property type="entry name" value="Invertase/pectin methylesterase inhibitor family protein"/>
    <property type="match status" value="1"/>
</dbReference>